<dbReference type="AlphaFoldDB" id="A0A081BR76"/>
<dbReference type="InterPro" id="IPR003362">
    <property type="entry name" value="Bact_transf"/>
</dbReference>
<organism evidence="3">
    <name type="scientific">Candidatus Moduliflexus flocculans</name>
    <dbReference type="NCBI Taxonomy" id="1499966"/>
    <lineage>
        <taxon>Bacteria</taxon>
        <taxon>Candidatus Moduliflexota</taxon>
        <taxon>Candidatus Moduliflexia</taxon>
        <taxon>Candidatus Moduliflexales</taxon>
        <taxon>Candidatus Moduliflexaceae</taxon>
    </lineage>
</organism>
<name>A0A081BR76_9BACT</name>
<evidence type="ECO:0000256" key="1">
    <source>
        <dbReference type="ARBA" id="ARBA00006464"/>
    </source>
</evidence>
<keyword evidence="4" id="KW-1185">Reference proteome</keyword>
<dbReference type="EMBL" id="DF820460">
    <property type="protein sequence ID" value="GAK53907.1"/>
    <property type="molecule type" value="Genomic_DNA"/>
</dbReference>
<reference evidence="3" key="1">
    <citation type="journal article" date="2015" name="PeerJ">
        <title>First genomic representation of candidate bacterial phylum KSB3 points to enhanced environmental sensing as a trigger of wastewater bulking.</title>
        <authorList>
            <person name="Sekiguchi Y."/>
            <person name="Ohashi A."/>
            <person name="Parks D.H."/>
            <person name="Yamauchi T."/>
            <person name="Tyson G.W."/>
            <person name="Hugenholtz P."/>
        </authorList>
    </citation>
    <scope>NUCLEOTIDE SEQUENCE [LARGE SCALE GENOMIC DNA]</scope>
</reference>
<proteinExistence type="inferred from homology"/>
<accession>A0A081BR76</accession>
<evidence type="ECO:0000259" key="2">
    <source>
        <dbReference type="Pfam" id="PF02397"/>
    </source>
</evidence>
<dbReference type="PANTHER" id="PTHR30576:SF0">
    <property type="entry name" value="UNDECAPRENYL-PHOSPHATE N-ACETYLGALACTOSAMINYL 1-PHOSPHATE TRANSFERASE-RELATED"/>
    <property type="match status" value="1"/>
</dbReference>
<gene>
    <name evidence="3" type="ORF">U14_05182</name>
</gene>
<evidence type="ECO:0000313" key="4">
    <source>
        <dbReference type="Proteomes" id="UP000030700"/>
    </source>
</evidence>
<dbReference type="Pfam" id="PF02397">
    <property type="entry name" value="Bac_transf"/>
    <property type="match status" value="1"/>
</dbReference>
<dbReference type="STRING" id="1499966.U14_05182"/>
<keyword evidence="3" id="KW-0808">Transferase</keyword>
<comment type="similarity">
    <text evidence="1">Belongs to the bacterial sugar transferase family.</text>
</comment>
<evidence type="ECO:0000313" key="3">
    <source>
        <dbReference type="EMBL" id="GAK53907.1"/>
    </source>
</evidence>
<feature type="domain" description="Bacterial sugar transferase" evidence="2">
    <location>
        <begin position="324"/>
        <end position="467"/>
    </location>
</feature>
<protein>
    <submittedName>
        <fullName evidence="3">Putative glycosyltransferase Cps7F</fullName>
    </submittedName>
</protein>
<sequence>MKKLSRGIEAVKQMLRLKAQIKSIRDNIDSMSREPADSPVANENKRLLLEKILSLLSFMQNVIDPEGRARQLPDYETFSPEEVNLSLAELLFMFQQTLIQLQQMPQKVQDNAIAILYSYFIELQGLYDLTVVSASGTHYSLTPLTASTIAEHQRRYFQLSEEIENDPLIQEYRSIKYHFLMKGSLAHHLYVIAFDLLPHYWLLKIKEFVQKTPKCRRILDPSRITSVEELRSALRSHPLSKSEKLRVAIHRHAMRMFDIVFTRLALRIGRPVFDALVLSIWIQTVKDHVVPGIHRKDWQAESLYEEREQEVVDIQNGPGKIKMSSAFFMQPRVTFNLERFLIFKIRTMTVGDVVRVTELGNWMRQNSPDEFLQFFNIAMGDMGGLGIRTMPEHEIVQTKETEWLYGALMSFVPGGMTSPGSISMRKTNYGLTKAQQLFQEILFYDPRFKGSSGLFSDFGIMLKSLGVLRKGRVGQALKQTESFDGKKRGF</sequence>
<dbReference type="HOGENOM" id="CLU_561023_0_0_0"/>
<dbReference type="PANTHER" id="PTHR30576">
    <property type="entry name" value="COLANIC BIOSYNTHESIS UDP-GLUCOSE LIPID CARRIER TRANSFERASE"/>
    <property type="match status" value="1"/>
</dbReference>
<dbReference type="Proteomes" id="UP000030700">
    <property type="component" value="Unassembled WGS sequence"/>
</dbReference>
<dbReference type="GO" id="GO:0016780">
    <property type="term" value="F:phosphotransferase activity, for other substituted phosphate groups"/>
    <property type="evidence" value="ECO:0007669"/>
    <property type="project" value="TreeGrafter"/>
</dbReference>